<dbReference type="EMBL" id="JASBNA010000007">
    <property type="protein sequence ID" value="KAK7689876.1"/>
    <property type="molecule type" value="Genomic_DNA"/>
</dbReference>
<dbReference type="AlphaFoldDB" id="A0AAW0GAI8"/>
<evidence type="ECO:0000256" key="7">
    <source>
        <dbReference type="PIRSR" id="PIRSR022950-1"/>
    </source>
</evidence>
<evidence type="ECO:0000259" key="8">
    <source>
        <dbReference type="Pfam" id="PF12697"/>
    </source>
</evidence>
<evidence type="ECO:0000256" key="1">
    <source>
        <dbReference type="ARBA" id="ARBA00008645"/>
    </source>
</evidence>
<organism evidence="9 10">
    <name type="scientific">Cerrena zonata</name>
    <dbReference type="NCBI Taxonomy" id="2478898"/>
    <lineage>
        <taxon>Eukaryota</taxon>
        <taxon>Fungi</taxon>
        <taxon>Dikarya</taxon>
        <taxon>Basidiomycota</taxon>
        <taxon>Agaricomycotina</taxon>
        <taxon>Agaricomycetes</taxon>
        <taxon>Polyporales</taxon>
        <taxon>Cerrenaceae</taxon>
        <taxon>Cerrena</taxon>
    </lineage>
</organism>
<evidence type="ECO:0000256" key="5">
    <source>
        <dbReference type="ARBA" id="ARBA00049203"/>
    </source>
</evidence>
<keyword evidence="4 6" id="KW-0378">Hydrolase</keyword>
<protein>
    <recommendedName>
        <fullName evidence="2 6">Protein phosphatase methylesterase 1</fullName>
        <shortName evidence="6">PME-1</shortName>
        <ecNumber evidence="6">3.1.1.-</ecNumber>
    </recommendedName>
</protein>
<comment type="caution">
    <text evidence="9">The sequence shown here is derived from an EMBL/GenBank/DDBJ whole genome shotgun (WGS) entry which is preliminary data.</text>
</comment>
<proteinExistence type="inferred from homology"/>
<evidence type="ECO:0000256" key="3">
    <source>
        <dbReference type="ARBA" id="ARBA00022487"/>
    </source>
</evidence>
<keyword evidence="10" id="KW-1185">Reference proteome</keyword>
<gene>
    <name evidence="9" type="ORF">QCA50_006515</name>
</gene>
<comment type="similarity">
    <text evidence="1 6">Belongs to the AB hydrolase superfamily.</text>
</comment>
<dbReference type="PANTHER" id="PTHR14189">
    <property type="entry name" value="PROTEIN PHOSPHATASE METHYLESTERASE-1 RELATED"/>
    <property type="match status" value="1"/>
</dbReference>
<feature type="active site" evidence="7">
    <location>
        <position position="189"/>
    </location>
</feature>
<name>A0AAW0GAI8_9APHY</name>
<dbReference type="PANTHER" id="PTHR14189:SF0">
    <property type="entry name" value="PROTEIN PHOSPHATASE METHYLESTERASE 1"/>
    <property type="match status" value="1"/>
</dbReference>
<evidence type="ECO:0000256" key="2">
    <source>
        <dbReference type="ARBA" id="ARBA00020672"/>
    </source>
</evidence>
<dbReference type="EC" id="3.1.1.-" evidence="6"/>
<keyword evidence="3 6" id="KW-0719">Serine esterase</keyword>
<comment type="function">
    <text evidence="6">Demethylates proteins that have been reversibly carboxymethylated.</text>
</comment>
<dbReference type="SUPFAM" id="SSF53474">
    <property type="entry name" value="alpha/beta-Hydrolases"/>
    <property type="match status" value="1"/>
</dbReference>
<dbReference type="Proteomes" id="UP001385951">
    <property type="component" value="Unassembled WGS sequence"/>
</dbReference>
<evidence type="ECO:0000313" key="10">
    <source>
        <dbReference type="Proteomes" id="UP001385951"/>
    </source>
</evidence>
<dbReference type="PIRSF" id="PIRSF022950">
    <property type="entry name" value="PPase_methylesterase_euk"/>
    <property type="match status" value="1"/>
</dbReference>
<comment type="catalytic activity">
    <reaction evidence="5">
        <text>[phosphatase 2A protein]-C-terminal L-leucine methyl ester + H2O = [phosphatase 2A protein]-C-terminal L-leucine + methanol + H(+)</text>
        <dbReference type="Rhea" id="RHEA:48548"/>
        <dbReference type="Rhea" id="RHEA-COMP:12134"/>
        <dbReference type="Rhea" id="RHEA-COMP:12135"/>
        <dbReference type="ChEBI" id="CHEBI:15377"/>
        <dbReference type="ChEBI" id="CHEBI:15378"/>
        <dbReference type="ChEBI" id="CHEBI:17790"/>
        <dbReference type="ChEBI" id="CHEBI:90516"/>
        <dbReference type="ChEBI" id="CHEBI:90517"/>
        <dbReference type="EC" id="3.1.1.89"/>
    </reaction>
</comment>
<feature type="domain" description="AB hydrolase-1" evidence="8">
    <location>
        <begin position="103"/>
        <end position="358"/>
    </location>
</feature>
<evidence type="ECO:0000256" key="4">
    <source>
        <dbReference type="ARBA" id="ARBA00022801"/>
    </source>
</evidence>
<dbReference type="Pfam" id="PF12697">
    <property type="entry name" value="Abhydrolase_6"/>
    <property type="match status" value="1"/>
</dbReference>
<sequence length="380" mass="41678">MSNLYRSAIQARVSKLPPMPPPHMDDEDIDEEAESADMIGALPSSLGSRLSHGSQKQRIPNAAFSPISASSYFEQAIEVSVPDSDLNFRVYYTAPKTENGTVLVCHHGAGYSGLSFACFAKEIAEYGEGECGVLSIDCRGHGKTNHISRTPAETEDLAIETLTSDLVNLISKVYPDPNSAPSLLLVGHSLGGSVIVRACPLLQERKFRITGVAVLDVVEEFTLEALPMMHSLLDARPQGFNSPEEAVEWHYKTHVIRNIESARVSIPGVIVPNPNSSAQPAYLWRTPLHTTAPYWTSWFTGLSGKFLSARTARILVLAGAERLDKELMIGQMQGKFQLVVLGNVGHLVHEDDPNRLAEVLVEFWRRNERVVVGVKKVGEL</sequence>
<dbReference type="GO" id="GO:0051723">
    <property type="term" value="F:protein methylesterase activity"/>
    <property type="evidence" value="ECO:0007669"/>
    <property type="project" value="UniProtKB-EC"/>
</dbReference>
<accession>A0AAW0GAI8</accession>
<feature type="active site" evidence="7">
    <location>
        <position position="346"/>
    </location>
</feature>
<reference evidence="9 10" key="1">
    <citation type="submission" date="2022-09" db="EMBL/GenBank/DDBJ databases">
        <authorList>
            <person name="Palmer J.M."/>
        </authorList>
    </citation>
    <scope>NUCLEOTIDE SEQUENCE [LARGE SCALE GENOMIC DNA]</scope>
    <source>
        <strain evidence="9 10">DSM 7382</strain>
    </source>
</reference>
<dbReference type="InterPro" id="IPR016812">
    <property type="entry name" value="PPase_methylesterase_euk"/>
</dbReference>
<dbReference type="Gene3D" id="3.40.50.1820">
    <property type="entry name" value="alpha/beta hydrolase"/>
    <property type="match status" value="1"/>
</dbReference>
<dbReference type="InterPro" id="IPR000073">
    <property type="entry name" value="AB_hydrolase_1"/>
</dbReference>
<evidence type="ECO:0000256" key="6">
    <source>
        <dbReference type="PIRNR" id="PIRNR022950"/>
    </source>
</evidence>
<feature type="active site" evidence="7">
    <location>
        <position position="216"/>
    </location>
</feature>
<evidence type="ECO:0000313" key="9">
    <source>
        <dbReference type="EMBL" id="KAK7689876.1"/>
    </source>
</evidence>
<dbReference type="InterPro" id="IPR029058">
    <property type="entry name" value="AB_hydrolase_fold"/>
</dbReference>